<dbReference type="GeneID" id="180133"/>
<keyword evidence="13" id="KW-1267">Proteomics identification</keyword>
<dbReference type="InterPro" id="IPR036388">
    <property type="entry name" value="WH-like_DNA-bd_sf"/>
</dbReference>
<dbReference type="GO" id="GO:0006357">
    <property type="term" value="P:regulation of transcription by RNA polymerase II"/>
    <property type="evidence" value="ECO:0000318"/>
    <property type="project" value="GO_Central"/>
</dbReference>
<keyword evidence="3 5" id="KW-0238">DNA-binding</keyword>
<keyword evidence="5" id="KW-0539">Nucleus</keyword>
<dbReference type="CTD" id="180133"/>
<dbReference type="InterPro" id="IPR037241">
    <property type="entry name" value="E2F-DP_heterodim"/>
</dbReference>
<dbReference type="ComplexPortal" id="CPX-1138">
    <property type="entry name" value="RB1-E2F1-TFDP1 transcription repressor complex"/>
</dbReference>
<comment type="subcellular location">
    <subcellularLocation>
        <location evidence="5">Nucleus</location>
    </subcellularLocation>
</comment>
<keyword evidence="6" id="KW-0175">Coiled coil</keyword>
<organism evidence="10 11">
    <name type="scientific">Caenorhabditis elegans</name>
    <dbReference type="NCBI Taxonomy" id="6239"/>
    <lineage>
        <taxon>Eukaryota</taxon>
        <taxon>Metazoa</taxon>
        <taxon>Ecdysozoa</taxon>
        <taxon>Nematoda</taxon>
        <taxon>Chromadorea</taxon>
        <taxon>Rhabditida</taxon>
        <taxon>Rhabditina</taxon>
        <taxon>Rhabditomorpha</taxon>
        <taxon>Rhabditoidea</taxon>
        <taxon>Rhabditidae</taxon>
        <taxon>Peloderinae</taxon>
        <taxon>Caenorhabditis</taxon>
    </lineage>
</organism>
<dbReference type="InterPro" id="IPR036390">
    <property type="entry name" value="WH_DNA-bd_sf"/>
</dbReference>
<dbReference type="SUPFAM" id="SSF144074">
    <property type="entry name" value="E2F-DP heterodimerization region"/>
    <property type="match status" value="1"/>
</dbReference>
<evidence type="ECO:0000313" key="11">
    <source>
        <dbReference type="Proteomes" id="UP000001940"/>
    </source>
</evidence>
<evidence type="ECO:0000313" key="9">
    <source>
        <dbReference type="EMBL" id="AAK19022.1"/>
    </source>
</evidence>
<dbReference type="GO" id="GO:0006355">
    <property type="term" value="P:regulation of DNA-templated transcription"/>
    <property type="evidence" value="ECO:0000315"/>
    <property type="project" value="ComplexPortal"/>
</dbReference>
<dbReference type="RefSeq" id="NP_507289.1">
    <property type="nucleotide sequence ID" value="NM_074888.7"/>
</dbReference>
<feature type="domain" description="E2F/DP family winged-helix DNA-binding" evidence="8">
    <location>
        <begin position="65"/>
        <end position="131"/>
    </location>
</feature>
<dbReference type="GO" id="GO:0000981">
    <property type="term" value="F:DNA-binding transcription factor activity, RNA polymerase II-specific"/>
    <property type="evidence" value="ECO:0000318"/>
    <property type="project" value="GO_Central"/>
</dbReference>
<evidence type="ECO:0000256" key="1">
    <source>
        <dbReference type="ARBA" id="ARBA00010940"/>
    </source>
</evidence>
<dbReference type="PANTHER" id="PTHR12081:SF18">
    <property type="entry name" value="TRANSCRIPTION FACTOR E2F2-RELATED"/>
    <property type="match status" value="1"/>
</dbReference>
<dbReference type="HOGENOM" id="CLU_855884_0_0_1"/>
<dbReference type="Reactome" id="R-CEL-1538133">
    <property type="pathway name" value="G0 and Early G1"/>
</dbReference>
<feature type="coiled-coil region" evidence="6">
    <location>
        <begin position="147"/>
        <end position="174"/>
    </location>
</feature>
<dbReference type="GO" id="GO:0005634">
    <property type="term" value="C:nucleus"/>
    <property type="evidence" value="ECO:0000304"/>
    <property type="project" value="WormBase"/>
</dbReference>
<dbReference type="ComplexPortal" id="CPX-1100">
    <property type="entry name" value="DRM complex"/>
</dbReference>
<feature type="region of interest" description="Disordered" evidence="7">
    <location>
        <begin position="307"/>
        <end position="329"/>
    </location>
</feature>
<dbReference type="SMR" id="G5EF11"/>
<evidence type="ECO:0000256" key="7">
    <source>
        <dbReference type="SAM" id="MobiDB-lite"/>
    </source>
</evidence>
<dbReference type="OrthoDB" id="1743261at2759"/>
<dbReference type="OMA" id="NHELHDF"/>
<evidence type="ECO:0000259" key="8">
    <source>
        <dbReference type="SMART" id="SM01372"/>
    </source>
</evidence>
<dbReference type="Proteomes" id="UP000001940">
    <property type="component" value="Chromosome V"/>
</dbReference>
<dbReference type="InterPro" id="IPR003316">
    <property type="entry name" value="E2F_WHTH_DNA-bd_dom"/>
</dbReference>
<evidence type="ECO:0007829" key="13">
    <source>
        <dbReference type="PeptideAtlas" id="G5EF11"/>
    </source>
</evidence>
<dbReference type="GO" id="GO:0070176">
    <property type="term" value="C:DRM complex"/>
    <property type="evidence" value="ECO:0000314"/>
    <property type="project" value="ComplexPortal"/>
</dbReference>
<dbReference type="GO" id="GO:0061629">
    <property type="term" value="F:RNA polymerase II-specific DNA-binding transcription factor binding"/>
    <property type="evidence" value="ECO:0000353"/>
    <property type="project" value="WormBase"/>
</dbReference>
<reference evidence="9" key="2">
    <citation type="journal article" date="2001" name="Mol. Cell">
        <title>dpl-1 DP and efl-1 E2F act with lin-35 Rb to antagonize Ras signaling in C.elegans vulval development.</title>
        <authorList>
            <person name="Ceol C.J."/>
            <person name="Horvitz H.R."/>
        </authorList>
    </citation>
    <scope>NUCLEOTIDE SEQUENCE</scope>
</reference>
<protein>
    <submittedName>
        <fullName evidence="10">E2F/DP family winged-helix DNA-binding domain-containing protein</fullName>
    </submittedName>
    <submittedName>
        <fullName evidence="9">EFL-1</fullName>
    </submittedName>
</protein>
<reference evidence="10" key="3">
    <citation type="submission" date="2003-03" db="EMBL/GenBank/DDBJ databases">
        <authorList>
            <person name="Sulson J.E."/>
            <person name="Waterston R."/>
        </authorList>
    </citation>
    <scope>NUCLEOTIDE SEQUENCE</scope>
    <source>
        <strain evidence="10">Bristol N2</strain>
    </source>
</reference>
<keyword evidence="11" id="KW-1185">Reference proteome</keyword>
<gene>
    <name evidence="10 12" type="primary">efl-1</name>
    <name evidence="10" type="ORF">CELE_Y102A5C.18</name>
    <name evidence="12" type="ORF">Y102A5C.18</name>
</gene>
<dbReference type="SUPFAM" id="SSF46785">
    <property type="entry name" value="Winged helix' DNA-binding domain"/>
    <property type="match status" value="1"/>
</dbReference>
<dbReference type="EMBL" id="BX284605">
    <property type="protein sequence ID" value="CAA20948.1"/>
    <property type="molecule type" value="Genomic_DNA"/>
</dbReference>
<dbReference type="WormBase" id="Y102A5C.18">
    <property type="protein sequence ID" value="CE20390"/>
    <property type="gene ID" value="WBGene00001161"/>
    <property type="gene designation" value="efl-1"/>
</dbReference>
<reference evidence="10 11" key="1">
    <citation type="journal article" date="1998" name="Science">
        <title>Genome sequence of the nematode C. elegans: a platform for investigating biology.</title>
        <authorList>
            <consortium name="The C. elegans sequencing consortium"/>
            <person name="Sulson J.E."/>
            <person name="Waterston R."/>
        </authorList>
    </citation>
    <scope>NUCLEOTIDE SEQUENCE [LARGE SCALE GENOMIC DNA]</scope>
    <source>
        <strain evidence="10 11">Bristol N2</strain>
    </source>
</reference>
<dbReference type="Reactome" id="R-CEL-2173796">
    <property type="pathway name" value="SMAD2/SMAD3:SMAD4 heterotrimer regulates transcription"/>
</dbReference>
<evidence type="ECO:0000256" key="6">
    <source>
        <dbReference type="SAM" id="Coils"/>
    </source>
</evidence>
<reference evidence="10" key="4">
    <citation type="submission" date="2024-10" db="EMBL/GenBank/DDBJ databases">
        <authorList>
            <consortium name="WormBase Consortium"/>
            <person name="WormBase"/>
        </authorList>
    </citation>
    <scope>NUCLEOTIDE SEQUENCE</scope>
    <source>
        <strain evidence="10">Bristol N2</strain>
    </source>
</reference>
<dbReference type="InterPro" id="IPR015633">
    <property type="entry name" value="E2F"/>
</dbReference>
<dbReference type="AGR" id="WB:WBGene00001161"/>
<keyword evidence="2 5" id="KW-0805">Transcription regulation</keyword>
<evidence type="ECO:0000256" key="5">
    <source>
        <dbReference type="RuleBase" id="RU003796"/>
    </source>
</evidence>
<dbReference type="GO" id="GO:0090575">
    <property type="term" value="C:RNA polymerase II transcription regulator complex"/>
    <property type="evidence" value="ECO:0000318"/>
    <property type="project" value="GO_Central"/>
</dbReference>
<dbReference type="GO" id="GO:0046983">
    <property type="term" value="F:protein dimerization activity"/>
    <property type="evidence" value="ECO:0007669"/>
    <property type="project" value="InterPro"/>
</dbReference>
<dbReference type="GO" id="GO:0046599">
    <property type="term" value="P:regulation of centriole replication"/>
    <property type="evidence" value="ECO:0000303"/>
    <property type="project" value="ComplexPortal"/>
</dbReference>
<dbReference type="GO" id="GO:0048557">
    <property type="term" value="P:embryonic digestive tract morphogenesis"/>
    <property type="evidence" value="ECO:0000316"/>
    <property type="project" value="WormBase"/>
</dbReference>
<dbReference type="GO" id="GO:0040027">
    <property type="term" value="P:negative regulation of vulval development"/>
    <property type="evidence" value="ECO:0000314"/>
    <property type="project" value="ComplexPortal"/>
</dbReference>
<evidence type="ECO:0000256" key="3">
    <source>
        <dbReference type="ARBA" id="ARBA00023125"/>
    </source>
</evidence>
<comment type="similarity">
    <text evidence="1 5">Belongs to the E2F/DP family.</text>
</comment>
<dbReference type="GO" id="GO:0046580">
    <property type="term" value="P:negative regulation of Ras protein signal transduction"/>
    <property type="evidence" value="ECO:0000315"/>
    <property type="project" value="WormBase"/>
</dbReference>
<dbReference type="GO" id="GO:0010629">
    <property type="term" value="P:negative regulation of gene expression"/>
    <property type="evidence" value="ECO:0000315"/>
    <property type="project" value="UniProtKB"/>
</dbReference>
<dbReference type="PaxDb" id="6239-Y102A5C.18"/>
<dbReference type="FunFam" id="1.10.10.10:FF:000008">
    <property type="entry name" value="E2F transcription factor 1"/>
    <property type="match status" value="1"/>
</dbReference>
<dbReference type="Pfam" id="PF16421">
    <property type="entry name" value="E2F_CC-MB"/>
    <property type="match status" value="1"/>
</dbReference>
<dbReference type="FunCoup" id="G5EF11">
    <property type="interactions" value="1503"/>
</dbReference>
<evidence type="ECO:0000313" key="10">
    <source>
        <dbReference type="EMBL" id="CAA20948.1"/>
    </source>
</evidence>
<evidence type="ECO:0000256" key="2">
    <source>
        <dbReference type="ARBA" id="ARBA00023015"/>
    </source>
</evidence>
<evidence type="ECO:0000313" key="12">
    <source>
        <dbReference type="WormBase" id="Y102A5C.18"/>
    </source>
</evidence>
<dbReference type="PeptideAtlas" id="G5EF11"/>
<dbReference type="KEGG" id="cel:CELE_Y102A5C.18"/>
<dbReference type="EMBL" id="AY028166">
    <property type="protein sequence ID" value="AAK19022.1"/>
    <property type="molecule type" value="mRNA"/>
</dbReference>
<dbReference type="GO" id="GO:0000978">
    <property type="term" value="F:RNA polymerase II cis-regulatory region sequence-specific DNA binding"/>
    <property type="evidence" value="ECO:0000318"/>
    <property type="project" value="GO_Central"/>
</dbReference>
<proteinExistence type="evidence at protein level"/>
<dbReference type="PANTHER" id="PTHR12081">
    <property type="entry name" value="TRANSCRIPTION FACTOR E2F"/>
    <property type="match status" value="1"/>
</dbReference>
<keyword evidence="4 5" id="KW-0804">Transcription</keyword>
<name>G5EF11_CAEEL</name>
<dbReference type="GO" id="GO:0035189">
    <property type="term" value="C:Rb-E2F complex"/>
    <property type="evidence" value="ECO:0000314"/>
    <property type="project" value="ComplexPortal"/>
</dbReference>
<dbReference type="Gene3D" id="1.10.10.10">
    <property type="entry name" value="Winged helix-like DNA-binding domain superfamily/Winged helix DNA-binding domain"/>
    <property type="match status" value="1"/>
</dbReference>
<evidence type="ECO:0000256" key="4">
    <source>
        <dbReference type="ARBA" id="ARBA00023163"/>
    </source>
</evidence>
<dbReference type="AlphaFoldDB" id="G5EF11"/>
<sequence>MEDSYNDMEDPGFRQLSDMELQKALEMTKQSSIKNNLMLGLDNELDFDFDFDEDEDLDQPQMGTRADKSLGLLAKRFIRMIQYSPYGRCDLNTAAEALNVRQKRRIYDITNVLEGIGLIEKRSKNMIQWKGGDFMLNVKEGKRQSATTEEEDRMEQLKAEIEQLNKEEELIEQRQRWLQQSLRNMTESVENNKLSYVLRSQLAEIQGSDLTIGIQTRVGTQVRLSDPEQVEIHGGPSWCYLKDPSGPLRAAIVSNHELHDFVQRERAKRPGEEHVDADAPDEMMDDSRYRNRRTINDDEMFGFEQKVPAMKHLEPPPASDDYVYSSTGDEYRGDSIVDLYGD</sequence>
<dbReference type="eggNOG" id="KOG2577">
    <property type="taxonomic scope" value="Eukaryota"/>
</dbReference>
<dbReference type="ComplexPortal" id="CPX-965">
    <property type="entry name" value="E2F1-DP1 transcription factor complex"/>
</dbReference>
<accession>G5EF11</accession>
<dbReference type="InterPro" id="IPR032198">
    <property type="entry name" value="E2F_CC-MB"/>
</dbReference>
<dbReference type="PIR" id="T26346">
    <property type="entry name" value="T26346"/>
</dbReference>
<dbReference type="Pfam" id="PF02319">
    <property type="entry name" value="WHD_E2F_TDP"/>
    <property type="match status" value="1"/>
</dbReference>
<dbReference type="IntAct" id="G5EF11">
    <property type="interactions" value="2"/>
</dbReference>
<dbReference type="SMART" id="SM01372">
    <property type="entry name" value="E2F_TDP"/>
    <property type="match status" value="1"/>
</dbReference>
<dbReference type="Bgee" id="WBGene00001161">
    <property type="expression patterns" value="Expressed in germ line (C elegans) and 5 other cell types or tissues"/>
</dbReference>
<dbReference type="STRING" id="6239.Y102A5C.18.1"/>
<dbReference type="Gene3D" id="6.10.250.540">
    <property type="match status" value="1"/>
</dbReference>